<dbReference type="InterPro" id="IPR045584">
    <property type="entry name" value="Pilin-like"/>
</dbReference>
<evidence type="ECO:0000256" key="6">
    <source>
        <dbReference type="ARBA" id="ARBA00023136"/>
    </source>
</evidence>
<dbReference type="InterPro" id="IPR005594">
    <property type="entry name" value="YadA_C"/>
</dbReference>
<evidence type="ECO:0000256" key="4">
    <source>
        <dbReference type="ARBA" id="ARBA00022692"/>
    </source>
</evidence>
<feature type="domain" description="Trimeric autotransporter adhesin YadA-like C-terminal membrane anchor" evidence="10">
    <location>
        <begin position="411"/>
        <end position="468"/>
    </location>
</feature>
<name>A0A0E3UUW8_9FUSO</name>
<reference evidence="11 12" key="1">
    <citation type="journal article" date="2012" name="BMC Genomics">
        <title>Genomic sequence analysis and characterization of Sneathia amnii sp. nov.</title>
        <authorList>
            <consortium name="Vaginal Microbiome Consortium (additional members)"/>
            <person name="Harwich M.D.Jr."/>
            <person name="Serrano M.G."/>
            <person name="Fettweis J.M."/>
            <person name="Alves J.M."/>
            <person name="Reimers M.A."/>
            <person name="Buck G.A."/>
            <person name="Jefferson K.K."/>
        </authorList>
    </citation>
    <scope>NUCLEOTIDE SEQUENCE [LARGE SCALE GENOMIC DNA]</scope>
    <source>
        <strain evidence="11 12">SN35</strain>
    </source>
</reference>
<evidence type="ECO:0000256" key="7">
    <source>
        <dbReference type="ARBA" id="ARBA00023237"/>
    </source>
</evidence>
<feature type="coiled-coil region" evidence="8">
    <location>
        <begin position="474"/>
        <end position="501"/>
    </location>
</feature>
<keyword evidence="4" id="KW-0812">Transmembrane</keyword>
<keyword evidence="5 9" id="KW-0732">Signal</keyword>
<feature type="signal peptide" evidence="9">
    <location>
        <begin position="1"/>
        <end position="17"/>
    </location>
</feature>
<dbReference type="KEGG" id="sns:VC03_04395"/>
<evidence type="ECO:0000313" key="12">
    <source>
        <dbReference type="Proteomes" id="UP000033103"/>
    </source>
</evidence>
<dbReference type="STRING" id="187101.VC03_04395"/>
<keyword evidence="8" id="KW-0175">Coiled coil</keyword>
<dbReference type="SUPFAM" id="SSF54523">
    <property type="entry name" value="Pili subunits"/>
    <property type="match status" value="1"/>
</dbReference>
<feature type="chain" id="PRO_5002413203" description="Trimeric autotransporter adhesin YadA-like C-terminal membrane anchor domain-containing protein" evidence="9">
    <location>
        <begin position="18"/>
        <end position="501"/>
    </location>
</feature>
<dbReference type="Gene3D" id="2.150.10.10">
    <property type="entry name" value="Serralysin-like metalloprotease, C-terminal"/>
    <property type="match status" value="2"/>
</dbReference>
<dbReference type="OrthoDB" id="95342at2"/>
<dbReference type="Pfam" id="PF03895">
    <property type="entry name" value="YadA_anchor"/>
    <property type="match status" value="1"/>
</dbReference>
<evidence type="ECO:0000259" key="10">
    <source>
        <dbReference type="Pfam" id="PF03895"/>
    </source>
</evidence>
<dbReference type="PATRIC" id="fig|1069640.6.peg.868"/>
<comment type="subcellular location">
    <subcellularLocation>
        <location evidence="2">Cell outer membrane</location>
    </subcellularLocation>
    <subcellularLocation>
        <location evidence="1">Cell surface</location>
    </subcellularLocation>
</comment>
<gene>
    <name evidence="11" type="ORF">VC03_04395</name>
</gene>
<evidence type="ECO:0000256" key="3">
    <source>
        <dbReference type="ARBA" id="ARBA00022452"/>
    </source>
</evidence>
<dbReference type="EMBL" id="CP011280">
    <property type="protein sequence ID" value="AKC95733.1"/>
    <property type="molecule type" value="Genomic_DNA"/>
</dbReference>
<evidence type="ECO:0000256" key="8">
    <source>
        <dbReference type="SAM" id="Coils"/>
    </source>
</evidence>
<organism evidence="11 12">
    <name type="scientific">Sneathia vaginalis</name>
    <dbReference type="NCBI Taxonomy" id="187101"/>
    <lineage>
        <taxon>Bacteria</taxon>
        <taxon>Fusobacteriati</taxon>
        <taxon>Fusobacteriota</taxon>
        <taxon>Fusobacteriia</taxon>
        <taxon>Fusobacteriales</taxon>
        <taxon>Leptotrichiaceae</taxon>
        <taxon>Sneathia</taxon>
    </lineage>
</organism>
<sequence>MKKIILFSCFLSVLSLAIEPYAVDNNGNIIINGEKDFKNLTENSSGNFLFGFGHKVKTGFHNFLIGYNNNFEIGKNSLMLGNENNILNKGKYNNNDGIMLIGDNNKVTDSQFAFIQGNRNNLDRNYASSIIGSDNKAAFSEYSNVLGHDNELNYSAFSSVNGSENKVEGLSFHSQVFGFRNKVVKGQNAFIHGDHNNLKNSAYSHIEGYGSEINNDDNTIDTTKNSTTKDSNYIFGDYNKILNSENSHIQGKSNEIGNSENSYIQGYASNIKNAANSSIIGGYFSSVNMNNSLALGAFSTTKEIKNKGYLTNQDTKDVYALAVGGEYVYKDDKGNETVYKAKRRIQGLADGAEDDEAVTVAQLKKVQKSIQNQGANEKYIKDNYYNKTEVDKKIDFTLGGVANAVAMANLPQVSGDRKFNLVASYGYYGGSHAVAVGFSGTNDKQNFTYKLSGAVNSKGNLALGIGAGVMLGSVNDKDKRIEELTNEVKELKEIVNKLIRK</sequence>
<evidence type="ECO:0000256" key="2">
    <source>
        <dbReference type="ARBA" id="ARBA00004442"/>
    </source>
</evidence>
<dbReference type="GO" id="GO:0009986">
    <property type="term" value="C:cell surface"/>
    <property type="evidence" value="ECO:0007669"/>
    <property type="project" value="UniProtKB-SubCell"/>
</dbReference>
<keyword evidence="12" id="KW-1185">Reference proteome</keyword>
<evidence type="ECO:0000313" key="11">
    <source>
        <dbReference type="EMBL" id="AKC95733.1"/>
    </source>
</evidence>
<dbReference type="SUPFAM" id="SSF101967">
    <property type="entry name" value="Adhesin YadA, collagen-binding domain"/>
    <property type="match status" value="1"/>
</dbReference>
<dbReference type="RefSeq" id="WP_046328838.1">
    <property type="nucleotide sequence ID" value="NZ_CP011280.1"/>
</dbReference>
<dbReference type="Proteomes" id="UP000033103">
    <property type="component" value="Chromosome"/>
</dbReference>
<keyword evidence="6" id="KW-0472">Membrane</keyword>
<dbReference type="Gene3D" id="3.30.1300.30">
    <property type="entry name" value="GSPII I/J protein-like"/>
    <property type="match status" value="1"/>
</dbReference>
<proteinExistence type="predicted"/>
<dbReference type="HOGENOM" id="CLU_543909_0_0_0"/>
<dbReference type="InterPro" id="IPR011049">
    <property type="entry name" value="Serralysin-like_metalloprot_C"/>
</dbReference>
<accession>A0A0E3UUW8</accession>
<evidence type="ECO:0000256" key="9">
    <source>
        <dbReference type="SAM" id="SignalP"/>
    </source>
</evidence>
<dbReference type="GO" id="GO:0009279">
    <property type="term" value="C:cell outer membrane"/>
    <property type="evidence" value="ECO:0007669"/>
    <property type="project" value="UniProtKB-SubCell"/>
</dbReference>
<keyword evidence="3" id="KW-1134">Transmembrane beta strand</keyword>
<evidence type="ECO:0000256" key="5">
    <source>
        <dbReference type="ARBA" id="ARBA00022729"/>
    </source>
</evidence>
<evidence type="ECO:0000256" key="1">
    <source>
        <dbReference type="ARBA" id="ARBA00004241"/>
    </source>
</evidence>
<keyword evidence="7" id="KW-0998">Cell outer membrane</keyword>
<protein>
    <recommendedName>
        <fullName evidence="10">Trimeric autotransporter adhesin YadA-like C-terminal membrane anchor domain-containing protein</fullName>
    </recommendedName>
</protein>
<dbReference type="AlphaFoldDB" id="A0A0E3UUW8"/>